<dbReference type="GO" id="GO:0003677">
    <property type="term" value="F:DNA binding"/>
    <property type="evidence" value="ECO:0007669"/>
    <property type="project" value="UniProtKB-KW"/>
</dbReference>
<keyword evidence="2" id="KW-0238">DNA-binding</keyword>
<comment type="caution">
    <text evidence="5">The sequence shown here is derived from an EMBL/GenBank/DDBJ whole genome shotgun (WGS) entry which is preliminary data.</text>
</comment>
<dbReference type="InterPro" id="IPR036388">
    <property type="entry name" value="WH-like_DNA-bd_sf"/>
</dbReference>
<evidence type="ECO:0000256" key="3">
    <source>
        <dbReference type="ARBA" id="ARBA00023163"/>
    </source>
</evidence>
<dbReference type="AlphaFoldDB" id="A0A2W5V599"/>
<protein>
    <submittedName>
        <fullName evidence="5">Transcriptional regulator</fullName>
    </submittedName>
</protein>
<dbReference type="InterPro" id="IPR002577">
    <property type="entry name" value="HTH_HxlR"/>
</dbReference>
<dbReference type="SUPFAM" id="SSF46785">
    <property type="entry name" value="Winged helix' DNA-binding domain"/>
    <property type="match status" value="1"/>
</dbReference>
<sequence length="170" mass="18362">MSKSERAPTQCPVARTLERVGDAWTFLILRDASQGLGRFDQFEKSLGVAPNILTKRLAALVENGLLEKRAYSTRPPRYEYVLTDLGRDFGGVLTAMLAFGNRHFAVEGIAGQLVDRETGNAAEPVLIDQVSGKPITPEHFTYAAGPAAGPEVLERVAFMAGLKGDCPETA</sequence>
<organism evidence="5 6">
    <name type="scientific">Caulobacter segnis</name>
    <dbReference type="NCBI Taxonomy" id="88688"/>
    <lineage>
        <taxon>Bacteria</taxon>
        <taxon>Pseudomonadati</taxon>
        <taxon>Pseudomonadota</taxon>
        <taxon>Alphaproteobacteria</taxon>
        <taxon>Caulobacterales</taxon>
        <taxon>Caulobacteraceae</taxon>
        <taxon>Caulobacter</taxon>
    </lineage>
</organism>
<proteinExistence type="predicted"/>
<evidence type="ECO:0000313" key="6">
    <source>
        <dbReference type="Proteomes" id="UP000249393"/>
    </source>
</evidence>
<dbReference type="RefSeq" id="WP_304278015.1">
    <property type="nucleotide sequence ID" value="NZ_QFQZ01000034.1"/>
</dbReference>
<dbReference type="PANTHER" id="PTHR33204:SF17">
    <property type="entry name" value="TRANSCRIPTIONAL REGULATORY PROTEIN"/>
    <property type="match status" value="1"/>
</dbReference>
<dbReference type="Gene3D" id="1.10.10.10">
    <property type="entry name" value="Winged helix-like DNA-binding domain superfamily/Winged helix DNA-binding domain"/>
    <property type="match status" value="1"/>
</dbReference>
<name>A0A2W5V599_9CAUL</name>
<dbReference type="Pfam" id="PF01638">
    <property type="entry name" value="HxlR"/>
    <property type="match status" value="1"/>
</dbReference>
<evidence type="ECO:0000256" key="1">
    <source>
        <dbReference type="ARBA" id="ARBA00023015"/>
    </source>
</evidence>
<evidence type="ECO:0000259" key="4">
    <source>
        <dbReference type="PROSITE" id="PS51118"/>
    </source>
</evidence>
<dbReference type="PROSITE" id="PS51118">
    <property type="entry name" value="HTH_HXLR"/>
    <property type="match status" value="1"/>
</dbReference>
<gene>
    <name evidence="5" type="ORF">DI526_11910</name>
</gene>
<dbReference type="InterPro" id="IPR036390">
    <property type="entry name" value="WH_DNA-bd_sf"/>
</dbReference>
<dbReference type="EMBL" id="QFQZ01000034">
    <property type="protein sequence ID" value="PZR33937.1"/>
    <property type="molecule type" value="Genomic_DNA"/>
</dbReference>
<evidence type="ECO:0000313" key="5">
    <source>
        <dbReference type="EMBL" id="PZR33937.1"/>
    </source>
</evidence>
<dbReference type="PANTHER" id="PTHR33204">
    <property type="entry name" value="TRANSCRIPTIONAL REGULATOR, MARR FAMILY"/>
    <property type="match status" value="1"/>
</dbReference>
<dbReference type="Proteomes" id="UP000249393">
    <property type="component" value="Unassembled WGS sequence"/>
</dbReference>
<evidence type="ECO:0000256" key="2">
    <source>
        <dbReference type="ARBA" id="ARBA00023125"/>
    </source>
</evidence>
<accession>A0A2W5V599</accession>
<reference evidence="5 6" key="1">
    <citation type="submission" date="2017-08" db="EMBL/GenBank/DDBJ databases">
        <title>Infants hospitalized years apart are colonized by the same room-sourced microbial strains.</title>
        <authorList>
            <person name="Brooks B."/>
            <person name="Olm M.R."/>
            <person name="Firek B.A."/>
            <person name="Baker R."/>
            <person name="Thomas B.C."/>
            <person name="Morowitz M.J."/>
            <person name="Banfield J.F."/>
        </authorList>
    </citation>
    <scope>NUCLEOTIDE SEQUENCE [LARGE SCALE GENOMIC DNA]</scope>
    <source>
        <strain evidence="5">S2_003_000_R2_4</strain>
    </source>
</reference>
<keyword evidence="3" id="KW-0804">Transcription</keyword>
<keyword evidence="1" id="KW-0805">Transcription regulation</keyword>
<feature type="domain" description="HTH hxlR-type" evidence="4">
    <location>
        <begin position="11"/>
        <end position="108"/>
    </location>
</feature>